<dbReference type="InterPro" id="IPR042099">
    <property type="entry name" value="ANL_N_sf"/>
</dbReference>
<organism evidence="7 8">
    <name type="scientific">Tsukamurella soli</name>
    <dbReference type="NCBI Taxonomy" id="644556"/>
    <lineage>
        <taxon>Bacteria</taxon>
        <taxon>Bacillati</taxon>
        <taxon>Actinomycetota</taxon>
        <taxon>Actinomycetes</taxon>
        <taxon>Mycobacteriales</taxon>
        <taxon>Tsukamurellaceae</taxon>
        <taxon>Tsukamurella</taxon>
    </lineage>
</organism>
<keyword evidence="8" id="KW-1185">Reference proteome</keyword>
<keyword evidence="3" id="KW-0276">Fatty acid metabolism</keyword>
<sequence length="596" mass="63311">MSDDVSIPEILERRARLEPNGAAYTFVDYDVDPAGYAETLTWSQMHQRATVVAGELRRVGTVGDRVAIIAPQSMDYVVAFLGILEAGMVAVPLSVPLFGAHDERTSVVLRDCDPAALVTTSAAVDAVMPSVAAVPGARIAVIEVDALDLDAPPAPYTTVRSASDLALLQYTSGSTGTPSGVAVTHGNIVANIEQVATDQFSDFGGTPPVDTTLVSWLPFFHDLGLMLGIMAPVGTGRHAVLTSPISFLQKPSRWIRLLADYPCAHSAAPNFAFELAARRTSDADLEGLSLAGVHAVMNAAERVQVGTVERFNERFAPYGFTPGMHMAGYGLAEATLYVASVAPRTELPIARFDYEKLAAGYALRLDTTAAAHADAAQATDSDATGSLLVGLGPQRITTFRVVDPETGRECPDDRVGEIWVHGPNVAAGYWRNPTRTEETFGGRIVAPSEGTPEGPWMRTGDLAVMSEGSLYIVGRIKDLIIVDGRNHYPDDIEQTVSACTGARTAAVSVAGQDTEELVVIAELRRLPADAAAVAERVAQVRRDVTAAIARQHSLRVADVVLVPQGAIPITTSGKTRRRESAAIYRAGGFDRLGTAE</sequence>
<comment type="similarity">
    <text evidence="1">Belongs to the ATP-dependent AMP-binding enzyme family.</text>
</comment>
<evidence type="ECO:0000256" key="3">
    <source>
        <dbReference type="ARBA" id="ARBA00022832"/>
    </source>
</evidence>
<dbReference type="CDD" id="cd05931">
    <property type="entry name" value="FAAL"/>
    <property type="match status" value="1"/>
</dbReference>
<feature type="domain" description="AMP-dependent synthetase/ligase" evidence="5">
    <location>
        <begin position="12"/>
        <end position="430"/>
    </location>
</feature>
<dbReference type="SUPFAM" id="SSF56801">
    <property type="entry name" value="Acetyl-CoA synthetase-like"/>
    <property type="match status" value="1"/>
</dbReference>
<protein>
    <submittedName>
        <fullName evidence="7">Long-chain-fatty-acid--AMP ligase FAAL26/FadD26</fullName>
    </submittedName>
</protein>
<dbReference type="Proteomes" id="UP001500635">
    <property type="component" value="Unassembled WGS sequence"/>
</dbReference>
<dbReference type="GO" id="GO:0016874">
    <property type="term" value="F:ligase activity"/>
    <property type="evidence" value="ECO:0007669"/>
    <property type="project" value="UniProtKB-KW"/>
</dbReference>
<dbReference type="InterPro" id="IPR000873">
    <property type="entry name" value="AMP-dep_synth/lig_dom"/>
</dbReference>
<keyword evidence="2 7" id="KW-0436">Ligase</keyword>
<dbReference type="InterPro" id="IPR045851">
    <property type="entry name" value="AMP-bd_C_sf"/>
</dbReference>
<evidence type="ECO:0000313" key="8">
    <source>
        <dbReference type="Proteomes" id="UP001500635"/>
    </source>
</evidence>
<dbReference type="InterPro" id="IPR025110">
    <property type="entry name" value="AMP-bd_C"/>
</dbReference>
<dbReference type="NCBIfam" id="NF004509">
    <property type="entry name" value="PRK05850.1"/>
    <property type="match status" value="1"/>
</dbReference>
<evidence type="ECO:0000313" key="7">
    <source>
        <dbReference type="EMBL" id="GAA4404932.1"/>
    </source>
</evidence>
<reference evidence="8" key="1">
    <citation type="journal article" date="2019" name="Int. J. Syst. Evol. Microbiol.">
        <title>The Global Catalogue of Microorganisms (GCM) 10K type strain sequencing project: providing services to taxonomists for standard genome sequencing and annotation.</title>
        <authorList>
            <consortium name="The Broad Institute Genomics Platform"/>
            <consortium name="The Broad Institute Genome Sequencing Center for Infectious Disease"/>
            <person name="Wu L."/>
            <person name="Ma J."/>
        </authorList>
    </citation>
    <scope>NUCLEOTIDE SEQUENCE [LARGE SCALE GENOMIC DNA]</scope>
    <source>
        <strain evidence="8">JCM 17688</strain>
    </source>
</reference>
<evidence type="ECO:0000256" key="4">
    <source>
        <dbReference type="ARBA" id="ARBA00023098"/>
    </source>
</evidence>
<proteinExistence type="inferred from homology"/>
<dbReference type="EMBL" id="BAABFR010000130">
    <property type="protein sequence ID" value="GAA4404932.1"/>
    <property type="molecule type" value="Genomic_DNA"/>
</dbReference>
<dbReference type="Gene3D" id="3.40.50.12780">
    <property type="entry name" value="N-terminal domain of ligase-like"/>
    <property type="match status" value="1"/>
</dbReference>
<name>A0ABP8KEF1_9ACTN</name>
<dbReference type="InterPro" id="IPR040097">
    <property type="entry name" value="FAAL/FAAC"/>
</dbReference>
<evidence type="ECO:0000259" key="5">
    <source>
        <dbReference type="Pfam" id="PF00501"/>
    </source>
</evidence>
<dbReference type="RefSeq" id="WP_345000952.1">
    <property type="nucleotide sequence ID" value="NZ_BAABFR010000130.1"/>
</dbReference>
<dbReference type="Pfam" id="PF23024">
    <property type="entry name" value="AMP-dom_DIP2-like"/>
    <property type="match status" value="1"/>
</dbReference>
<comment type="caution">
    <text evidence="7">The sequence shown here is derived from an EMBL/GenBank/DDBJ whole genome shotgun (WGS) entry which is preliminary data.</text>
</comment>
<dbReference type="Gene3D" id="3.30.300.30">
    <property type="match status" value="1"/>
</dbReference>
<accession>A0ABP8KEF1</accession>
<gene>
    <name evidence="7" type="primary">fadD26</name>
    <name evidence="7" type="ORF">GCM10023147_47770</name>
</gene>
<dbReference type="PANTHER" id="PTHR22754">
    <property type="entry name" value="DISCO-INTERACTING PROTEIN 2 DIP2 -RELATED"/>
    <property type="match status" value="1"/>
</dbReference>
<keyword evidence="4" id="KW-0443">Lipid metabolism</keyword>
<dbReference type="Pfam" id="PF00501">
    <property type="entry name" value="AMP-binding"/>
    <property type="match status" value="1"/>
</dbReference>
<dbReference type="PANTHER" id="PTHR22754:SF32">
    <property type="entry name" value="DISCO-INTERACTING PROTEIN 2"/>
    <property type="match status" value="1"/>
</dbReference>
<feature type="domain" description="AMP-binding enzyme C-terminal" evidence="6">
    <location>
        <begin position="478"/>
        <end position="584"/>
    </location>
</feature>
<evidence type="ECO:0000256" key="2">
    <source>
        <dbReference type="ARBA" id="ARBA00022598"/>
    </source>
</evidence>
<evidence type="ECO:0000259" key="6">
    <source>
        <dbReference type="Pfam" id="PF23024"/>
    </source>
</evidence>
<evidence type="ECO:0000256" key="1">
    <source>
        <dbReference type="ARBA" id="ARBA00006432"/>
    </source>
</evidence>